<dbReference type="Proteomes" id="UP001321582">
    <property type="component" value="Chromosome"/>
</dbReference>
<dbReference type="AlphaFoldDB" id="A0AAU9DKH5"/>
<dbReference type="RefSeq" id="WP_307905329.1">
    <property type="nucleotide sequence ID" value="NZ_AP027059.1"/>
</dbReference>
<evidence type="ECO:0000313" key="1">
    <source>
        <dbReference type="EMBL" id="BDU50397.1"/>
    </source>
</evidence>
<proteinExistence type="predicted"/>
<gene>
    <name evidence="1" type="ORF">HLVA_09660</name>
</gene>
<sequence>MKWEIDVNKERNEILLFDKKGINGRYKFYYDETNNFRKFWIKENKFNASTNKNFVLAGLVHEDVEVLPNIEDLFGKLKLQSNVKELKFKMISKGKFLECCKSQKLNIILKYIYENKIYLHYVKLDPFYYSIVDIIDSILENEYMDFSFELKNCLYKIMYADIEKTTELFLKHDYPNIKKDIKNEFIDDLLDMINESEVKNMMKNFLIELLKKSREKEELPFIMDNLNNNK</sequence>
<protein>
    <submittedName>
        <fullName evidence="1">Uncharacterized protein</fullName>
    </submittedName>
</protein>
<accession>A0AAU9DKH5</accession>
<keyword evidence="2" id="KW-1185">Reference proteome</keyword>
<organism evidence="1 2">
    <name type="scientific">Haliovirga abyssi</name>
    <dbReference type="NCBI Taxonomy" id="2996794"/>
    <lineage>
        <taxon>Bacteria</taxon>
        <taxon>Fusobacteriati</taxon>
        <taxon>Fusobacteriota</taxon>
        <taxon>Fusobacteriia</taxon>
        <taxon>Fusobacteriales</taxon>
        <taxon>Haliovirgaceae</taxon>
        <taxon>Haliovirga</taxon>
    </lineage>
</organism>
<evidence type="ECO:0000313" key="2">
    <source>
        <dbReference type="Proteomes" id="UP001321582"/>
    </source>
</evidence>
<dbReference type="EMBL" id="AP027059">
    <property type="protein sequence ID" value="BDU50397.1"/>
    <property type="molecule type" value="Genomic_DNA"/>
</dbReference>
<reference evidence="1 2" key="1">
    <citation type="submission" date="2022-11" db="EMBL/GenBank/DDBJ databases">
        <title>Haliovirga abyssi gen. nov., sp. nov., a mesophilic fermentative bacterium isolated from the Iheya North hydrothermal field and the proposal of Haliovirgaceae fam. nov.</title>
        <authorList>
            <person name="Miyazaki U."/>
            <person name="Tame A."/>
            <person name="Miyazaki J."/>
            <person name="Takai K."/>
            <person name="Sawayama S."/>
            <person name="Kitajima M."/>
            <person name="Okamoto A."/>
            <person name="Nakagawa S."/>
        </authorList>
    </citation>
    <scope>NUCLEOTIDE SEQUENCE [LARGE SCALE GENOMIC DNA]</scope>
    <source>
        <strain evidence="1 2">IC12</strain>
    </source>
</reference>
<name>A0AAU9DKH5_9FUSO</name>
<dbReference type="KEGG" id="haby:HLVA_09660"/>